<reference evidence="5" key="1">
    <citation type="submission" date="2023-01" db="EMBL/GenBank/DDBJ databases">
        <title>Whole genome sequence of Paucibacter sp. S2-9 isolated from pond sediment.</title>
        <authorList>
            <person name="Jung J.Y."/>
        </authorList>
    </citation>
    <scope>NUCLEOTIDE SEQUENCE</scope>
    <source>
        <strain evidence="5">S2-9</strain>
    </source>
</reference>
<dbReference type="GO" id="GO:0005509">
    <property type="term" value="F:calcium ion binding"/>
    <property type="evidence" value="ECO:0007669"/>
    <property type="project" value="TreeGrafter"/>
</dbReference>
<name>A0AA95NDK2_9BURK</name>
<sequence>MRIERFWSGRADLAESPLWAPAEAAFYWVDIERGQIWRHDGSTRPARCWQLDQAVGCIALRTGGGLLAALRDGVYALRLQDDGSHHAERIAAARHGPGLRFNDGRCDRQGRFWVGSMDDSSGAAAPLGSLARLSSASEAGGQWQPPLRGDLRVPNGLAFSPDGRRLYFSDSHASQAIVWVCEYAVESGQAGPPRRFIERLPAGRPDGAAVDAEGGYWICANDGAAVLRYTPDGQLDRRIALPMAKPTMCAFGGHDLATLLITSMRPACGPGSEHDGRLCALRPGVCGLPEASAI</sequence>
<feature type="binding site" evidence="3">
    <location>
        <position position="15"/>
    </location>
    <ligand>
        <name>a divalent metal cation</name>
        <dbReference type="ChEBI" id="CHEBI:60240"/>
    </ligand>
</feature>
<dbReference type="Proteomes" id="UP001177769">
    <property type="component" value="Chromosome"/>
</dbReference>
<dbReference type="PANTHER" id="PTHR10907:SF47">
    <property type="entry name" value="REGUCALCIN"/>
    <property type="match status" value="1"/>
</dbReference>
<comment type="cofactor">
    <cofactor evidence="3">
        <name>Zn(2+)</name>
        <dbReference type="ChEBI" id="CHEBI:29105"/>
    </cofactor>
    <text evidence="3">Binds 1 divalent metal cation per subunit.</text>
</comment>
<evidence type="ECO:0000256" key="3">
    <source>
        <dbReference type="PIRSR" id="PIRSR605511-2"/>
    </source>
</evidence>
<keyword evidence="3" id="KW-0479">Metal-binding</keyword>
<evidence type="ECO:0000313" key="5">
    <source>
        <dbReference type="EMBL" id="WIT12205.1"/>
    </source>
</evidence>
<proteinExistence type="inferred from homology"/>
<dbReference type="GO" id="GO:0004341">
    <property type="term" value="F:gluconolactonase activity"/>
    <property type="evidence" value="ECO:0007669"/>
    <property type="project" value="TreeGrafter"/>
</dbReference>
<feature type="binding site" evidence="3">
    <location>
        <position position="206"/>
    </location>
    <ligand>
        <name>a divalent metal cation</name>
        <dbReference type="ChEBI" id="CHEBI:60240"/>
    </ligand>
</feature>
<evidence type="ECO:0000256" key="1">
    <source>
        <dbReference type="ARBA" id="ARBA00008853"/>
    </source>
</evidence>
<feature type="binding site" evidence="3">
    <location>
        <position position="102"/>
    </location>
    <ligand>
        <name>substrate</name>
    </ligand>
</feature>
<dbReference type="PRINTS" id="PR01790">
    <property type="entry name" value="SMP30FAMILY"/>
</dbReference>
<evidence type="ECO:0000259" key="4">
    <source>
        <dbReference type="Pfam" id="PF08450"/>
    </source>
</evidence>
<dbReference type="KEGG" id="pais:PFX98_00955"/>
<dbReference type="Pfam" id="PF08450">
    <property type="entry name" value="SGL"/>
    <property type="match status" value="1"/>
</dbReference>
<accession>A0AA95NDK2</accession>
<dbReference type="InterPro" id="IPR013658">
    <property type="entry name" value="SGL"/>
</dbReference>
<feature type="binding site" evidence="3">
    <location>
        <position position="155"/>
    </location>
    <ligand>
        <name>a divalent metal cation</name>
        <dbReference type="ChEBI" id="CHEBI:60240"/>
    </ligand>
</feature>
<dbReference type="PANTHER" id="PTHR10907">
    <property type="entry name" value="REGUCALCIN"/>
    <property type="match status" value="1"/>
</dbReference>
<gene>
    <name evidence="5" type="ORF">PFX98_00955</name>
</gene>
<feature type="domain" description="SMP-30/Gluconolactonase/LRE-like region" evidence="4">
    <location>
        <begin position="13"/>
        <end position="264"/>
    </location>
</feature>
<dbReference type="AlphaFoldDB" id="A0AA95NDK2"/>
<keyword evidence="6" id="KW-1185">Reference proteome</keyword>
<evidence type="ECO:0000256" key="2">
    <source>
        <dbReference type="PIRSR" id="PIRSR605511-1"/>
    </source>
</evidence>
<dbReference type="GO" id="GO:0019853">
    <property type="term" value="P:L-ascorbic acid biosynthetic process"/>
    <property type="evidence" value="ECO:0007669"/>
    <property type="project" value="TreeGrafter"/>
</dbReference>
<dbReference type="Gene3D" id="2.120.10.30">
    <property type="entry name" value="TolB, C-terminal domain"/>
    <property type="match status" value="1"/>
</dbReference>
<feature type="active site" description="Proton donor/acceptor" evidence="2">
    <location>
        <position position="206"/>
    </location>
</feature>
<dbReference type="InterPro" id="IPR005511">
    <property type="entry name" value="SMP-30"/>
</dbReference>
<dbReference type="InterPro" id="IPR011042">
    <property type="entry name" value="6-blade_b-propeller_TolB-like"/>
</dbReference>
<feature type="binding site" evidence="3">
    <location>
        <position position="100"/>
    </location>
    <ligand>
        <name>substrate</name>
    </ligand>
</feature>
<keyword evidence="3" id="KW-0862">Zinc</keyword>
<organism evidence="5 6">
    <name type="scientific">Paucibacter sediminis</name>
    <dbReference type="NCBI Taxonomy" id="3019553"/>
    <lineage>
        <taxon>Bacteria</taxon>
        <taxon>Pseudomonadati</taxon>
        <taxon>Pseudomonadota</taxon>
        <taxon>Betaproteobacteria</taxon>
        <taxon>Burkholderiales</taxon>
        <taxon>Sphaerotilaceae</taxon>
        <taxon>Roseateles</taxon>
    </lineage>
</organism>
<evidence type="ECO:0000313" key="6">
    <source>
        <dbReference type="Proteomes" id="UP001177769"/>
    </source>
</evidence>
<protein>
    <submittedName>
        <fullName evidence="5">SMP-30/gluconolactonase/LRE family protein</fullName>
    </submittedName>
</protein>
<dbReference type="RefSeq" id="WP_285233298.1">
    <property type="nucleotide sequence ID" value="NZ_CP116346.1"/>
</dbReference>
<dbReference type="EMBL" id="CP116346">
    <property type="protein sequence ID" value="WIT12205.1"/>
    <property type="molecule type" value="Genomic_DNA"/>
</dbReference>
<comment type="similarity">
    <text evidence="1">Belongs to the SMP-30/CGR1 family.</text>
</comment>
<dbReference type="SUPFAM" id="SSF63829">
    <property type="entry name" value="Calcium-dependent phosphotriesterase"/>
    <property type="match status" value="1"/>
</dbReference>